<feature type="chain" id="PRO_5031279893" evidence="2">
    <location>
        <begin position="23"/>
        <end position="624"/>
    </location>
</feature>
<dbReference type="RefSeq" id="WP_184221021.1">
    <property type="nucleotide sequence ID" value="NZ_JACHIP010000006.1"/>
</dbReference>
<keyword evidence="2" id="KW-0732">Signal</keyword>
<evidence type="ECO:0000313" key="4">
    <source>
        <dbReference type="Proteomes" id="UP000540989"/>
    </source>
</evidence>
<protein>
    <submittedName>
        <fullName evidence="3">Uncharacterized small protein (DUF1192 family)</fullName>
    </submittedName>
</protein>
<dbReference type="EMBL" id="JACHIP010000006">
    <property type="protein sequence ID" value="MBB5059461.1"/>
    <property type="molecule type" value="Genomic_DNA"/>
</dbReference>
<name>A0A7W8E5B4_9BACT</name>
<evidence type="ECO:0000256" key="1">
    <source>
        <dbReference type="SAM" id="MobiDB-lite"/>
    </source>
</evidence>
<reference evidence="3 4" key="1">
    <citation type="submission" date="2020-08" db="EMBL/GenBank/DDBJ databases">
        <title>Genomic Encyclopedia of Type Strains, Phase IV (KMG-V): Genome sequencing to study the core and pangenomes of soil and plant-associated prokaryotes.</title>
        <authorList>
            <person name="Whitman W."/>
        </authorList>
    </citation>
    <scope>NUCLEOTIDE SEQUENCE [LARGE SCALE GENOMIC DNA]</scope>
    <source>
        <strain evidence="3 4">M8UP14</strain>
    </source>
</reference>
<comment type="caution">
    <text evidence="3">The sequence shown here is derived from an EMBL/GenBank/DDBJ whole genome shotgun (WGS) entry which is preliminary data.</text>
</comment>
<evidence type="ECO:0000256" key="2">
    <source>
        <dbReference type="SAM" id="SignalP"/>
    </source>
</evidence>
<organism evidence="3 4">
    <name type="scientific">Granulicella aggregans</name>
    <dbReference type="NCBI Taxonomy" id="474949"/>
    <lineage>
        <taxon>Bacteria</taxon>
        <taxon>Pseudomonadati</taxon>
        <taxon>Acidobacteriota</taxon>
        <taxon>Terriglobia</taxon>
        <taxon>Terriglobales</taxon>
        <taxon>Acidobacteriaceae</taxon>
        <taxon>Granulicella</taxon>
    </lineage>
</organism>
<feature type="region of interest" description="Disordered" evidence="1">
    <location>
        <begin position="25"/>
        <end position="48"/>
    </location>
</feature>
<accession>A0A7W8E5B4</accession>
<sequence length="624" mass="66498">MTKQLQVTLAALMVLSAIRVPAQTTTPAHTTTTAKKKKAVAKAPKETATERQIRELREQMQNQQAEIDNLKAQTAAKDAELAAAQQAATAAQATAAAATTQAQSVGASVQANADAVASLQGTVTDLKNSNTGLALTISDTKKDLTEKIESPTALHYKGILIQPGGFIAAETVYRSRSLNSDVNTPFNSTPYMNTAQAFTSEFNASGRQSRLAVLLTAPTPWGKMGGYYEMDFLGAGTTSNDNQTNSYVVRQREAWVQAAVNNGFTFTGGQMWSLATEVKKGINEAPGAENLPQTIDAQYHVGFTFERQYGARFAYNFAKIHNIAIAIEESQTVLAGTTNAPTNFFFGSAGNTGGLYNSTGNGSTAQNYSNNVAPDIIVKYSADTKFGHYEVGGIARFFRDRYYPSLGYTTTVVTTATKGTNYTVTGGGFFANARVPVKKYAEIGVHVLQGDGTGRYGTSNLGDVTVKPNGTLEPLRNSAGLVSVETHPAKKLDIFGYAGGEYLQRTVYTAFTAAAPTTPVYVGYAPIQGEKDGACNTEIPPTAASGYAPGASSCSGHTRAVLEGTAGFTYRLYSSPTKGRIQYSMTYSYLTREAWTGLNTAGTAAVNPKATNNMVFSSFRYYIP</sequence>
<dbReference type="AlphaFoldDB" id="A0A7W8E5B4"/>
<gene>
    <name evidence="3" type="ORF">HDF16_004187</name>
</gene>
<keyword evidence="4" id="KW-1185">Reference proteome</keyword>
<feature type="signal peptide" evidence="2">
    <location>
        <begin position="1"/>
        <end position="22"/>
    </location>
</feature>
<proteinExistence type="predicted"/>
<dbReference type="Proteomes" id="UP000540989">
    <property type="component" value="Unassembled WGS sequence"/>
</dbReference>
<evidence type="ECO:0000313" key="3">
    <source>
        <dbReference type="EMBL" id="MBB5059461.1"/>
    </source>
</evidence>